<dbReference type="AlphaFoldDB" id="A0A9N9EXZ0"/>
<evidence type="ECO:0000313" key="1">
    <source>
        <dbReference type="EMBL" id="CAG8691823.1"/>
    </source>
</evidence>
<dbReference type="Proteomes" id="UP000789831">
    <property type="component" value="Unassembled WGS sequence"/>
</dbReference>
<reference evidence="1" key="1">
    <citation type="submission" date="2021-06" db="EMBL/GenBank/DDBJ databases">
        <authorList>
            <person name="Kallberg Y."/>
            <person name="Tangrot J."/>
            <person name="Rosling A."/>
        </authorList>
    </citation>
    <scope>NUCLEOTIDE SEQUENCE</scope>
    <source>
        <strain evidence="1">MT106</strain>
    </source>
</reference>
<protein>
    <submittedName>
        <fullName evidence="1">1997_t:CDS:1</fullName>
    </submittedName>
</protein>
<dbReference type="EMBL" id="CAJVPL010014766">
    <property type="protein sequence ID" value="CAG8691823.1"/>
    <property type="molecule type" value="Genomic_DNA"/>
</dbReference>
<sequence>MFSNSNISIDQNQTIPIDYPFIDLTSETIKYANRSFFAGSESELKEKEANDNVFQEIDPNDYVTVYTHLQLDTYKNWIKNILPNIS</sequence>
<accession>A0A9N9EXZ0</accession>
<gene>
    <name evidence="1" type="ORF">AGERDE_LOCUS13133</name>
</gene>
<keyword evidence="2" id="KW-1185">Reference proteome</keyword>
<name>A0A9N9EXZ0_9GLOM</name>
<organism evidence="1 2">
    <name type="scientific">Ambispora gerdemannii</name>
    <dbReference type="NCBI Taxonomy" id="144530"/>
    <lineage>
        <taxon>Eukaryota</taxon>
        <taxon>Fungi</taxon>
        <taxon>Fungi incertae sedis</taxon>
        <taxon>Mucoromycota</taxon>
        <taxon>Glomeromycotina</taxon>
        <taxon>Glomeromycetes</taxon>
        <taxon>Archaeosporales</taxon>
        <taxon>Ambisporaceae</taxon>
        <taxon>Ambispora</taxon>
    </lineage>
</organism>
<evidence type="ECO:0000313" key="2">
    <source>
        <dbReference type="Proteomes" id="UP000789831"/>
    </source>
</evidence>
<comment type="caution">
    <text evidence="1">The sequence shown here is derived from an EMBL/GenBank/DDBJ whole genome shotgun (WGS) entry which is preliminary data.</text>
</comment>
<feature type="non-terminal residue" evidence="1">
    <location>
        <position position="86"/>
    </location>
</feature>
<proteinExistence type="predicted"/>